<feature type="transmembrane region" description="Helical" evidence="5">
    <location>
        <begin position="69"/>
        <end position="87"/>
    </location>
</feature>
<dbReference type="SUPFAM" id="SSF103481">
    <property type="entry name" value="Multidrug resistance efflux transporter EmrE"/>
    <property type="match status" value="1"/>
</dbReference>
<name>A0A9P1G6Z8_9DINO</name>
<proteinExistence type="predicted"/>
<feature type="transmembrane region" description="Helical" evidence="5">
    <location>
        <begin position="190"/>
        <end position="210"/>
    </location>
</feature>
<evidence type="ECO:0000256" key="5">
    <source>
        <dbReference type="SAM" id="Phobius"/>
    </source>
</evidence>
<dbReference type="AlphaFoldDB" id="A0A9P1G6Z8"/>
<dbReference type="OrthoDB" id="306876at2759"/>
<feature type="domain" description="EamA" evidence="6">
    <location>
        <begin position="36"/>
        <end position="138"/>
    </location>
</feature>
<dbReference type="EMBL" id="CAMXCT030002724">
    <property type="protein sequence ID" value="CAL4787367.1"/>
    <property type="molecule type" value="Genomic_DNA"/>
</dbReference>
<evidence type="ECO:0000256" key="3">
    <source>
        <dbReference type="ARBA" id="ARBA00022989"/>
    </source>
</evidence>
<feature type="transmembrane region" description="Helical" evidence="5">
    <location>
        <begin position="123"/>
        <end position="139"/>
    </location>
</feature>
<sequence>MAGLPLRFRKSQRQMRVSPAPESAALAGATTMWRRLVFWRSLFMLIITMSSSLMKGVAPLGPKVTSTRLILIFRGLCGVGFMATYYYSLAVLPMSDAVVLTYTSPVLTALAATLFLGETWHSLDFLGSALCLTGVMMIGKPPILFHLLGQKDEAELSPLGLLAASTAALCATCVYLIIRILKDRDVHSLVFVNYLALAAVVTSPLLGLAFEERWLRRPSPWALTLLFLLASLASLGETLLAVGLKMETAAKATSMNYLQVVFAFFFQGDVLGEAASDSLSQLGAAMISAWGVVALAKETWAPEVDEKEEPLLKRCFNFGPNFKHAAPSSSFTTWPGGGDMLVRVDCPILGNSQRIRIYKEIQIHGEVSLKRNVQRLVANKKFLEMQKSQRSWAIRVDGLEPEFNGSYQRAGAKNNMPLYRKNGGKCAIFFSEKKEWRIVELSDTEMEKVDLEQQKVMAHALASELKDDTAPPRIGWERPPEEMGYVAVEDFRSAMKKGSNDAESSKIIQLLRGTVSGEEVVFRSPGKTTLEAEWEKLANPGMGAEATWSAAVEISQDRLMNKLGLPQCKVIETAHPYETAEHSFTKTVSIETDGPIEVHFGKECRTYDHRTTLCVYGGGLSKALVGVGARVHVKVPTGREEAHGTIFGRAEGTVAQRLLPGGRWKVRVDKDEAEICGCFKEWVDSSDNGREPWQNPDMWHDRYCMSCVAEEQKKCTVIYSDGTTVGSEIAGFRFDTSDPLVPFSVSGFNAKGPAQTAGVMVGWFLDLGALLKEEQFIELDAPELGPVPTSMTEVANNIGNFQKRLDMLLSLTDVALTFVNGLDFQLLPQCRVKYEEAVGSEISGLSEKGGVITIDGFSKTAGHRCDHRRNSIHLLGNGR</sequence>
<evidence type="ECO:0000313" key="10">
    <source>
        <dbReference type="Proteomes" id="UP001152797"/>
    </source>
</evidence>
<dbReference type="Proteomes" id="UP001152797">
    <property type="component" value="Unassembled WGS sequence"/>
</dbReference>
<evidence type="ECO:0000313" key="9">
    <source>
        <dbReference type="EMBL" id="CAL4787367.1"/>
    </source>
</evidence>
<feature type="domain" description="EamA" evidence="6">
    <location>
        <begin position="159"/>
        <end position="291"/>
    </location>
</feature>
<keyword evidence="4 5" id="KW-0472">Membrane</keyword>
<dbReference type="GO" id="GO:0016020">
    <property type="term" value="C:membrane"/>
    <property type="evidence" value="ECO:0007669"/>
    <property type="project" value="UniProtKB-SubCell"/>
</dbReference>
<reference evidence="8" key="2">
    <citation type="submission" date="2024-04" db="EMBL/GenBank/DDBJ databases">
        <authorList>
            <person name="Chen Y."/>
            <person name="Shah S."/>
            <person name="Dougan E. K."/>
            <person name="Thang M."/>
            <person name="Chan C."/>
        </authorList>
    </citation>
    <scope>NUCLEOTIDE SEQUENCE [LARGE SCALE GENOMIC DNA]</scope>
</reference>
<accession>A0A9P1G6Z8</accession>
<gene>
    <name evidence="7" type="ORF">C1SCF055_LOCUS26203</name>
</gene>
<reference evidence="7" key="1">
    <citation type="submission" date="2022-10" db="EMBL/GenBank/DDBJ databases">
        <authorList>
            <person name="Chen Y."/>
            <person name="Dougan E. K."/>
            <person name="Chan C."/>
            <person name="Rhodes N."/>
            <person name="Thang M."/>
        </authorList>
    </citation>
    <scope>NUCLEOTIDE SEQUENCE</scope>
</reference>
<keyword evidence="3 5" id="KW-1133">Transmembrane helix</keyword>
<dbReference type="Pfam" id="PF00892">
    <property type="entry name" value="EamA"/>
    <property type="match status" value="2"/>
</dbReference>
<dbReference type="EMBL" id="CAMXCT010002724">
    <property type="protein sequence ID" value="CAI4000055.1"/>
    <property type="molecule type" value="Genomic_DNA"/>
</dbReference>
<comment type="subcellular location">
    <subcellularLocation>
        <location evidence="1">Membrane</location>
        <topology evidence="1">Multi-pass membrane protein</topology>
    </subcellularLocation>
</comment>
<dbReference type="InterPro" id="IPR037185">
    <property type="entry name" value="EmrE-like"/>
</dbReference>
<dbReference type="InterPro" id="IPR000620">
    <property type="entry name" value="EamA_dom"/>
</dbReference>
<dbReference type="EMBL" id="CAMXCT020002724">
    <property type="protein sequence ID" value="CAL1153430.1"/>
    <property type="molecule type" value="Genomic_DNA"/>
</dbReference>
<evidence type="ECO:0000256" key="1">
    <source>
        <dbReference type="ARBA" id="ARBA00004141"/>
    </source>
</evidence>
<feature type="transmembrane region" description="Helical" evidence="5">
    <location>
        <begin position="222"/>
        <end position="244"/>
    </location>
</feature>
<evidence type="ECO:0000313" key="7">
    <source>
        <dbReference type="EMBL" id="CAI4000055.1"/>
    </source>
</evidence>
<feature type="transmembrane region" description="Helical" evidence="5">
    <location>
        <begin position="37"/>
        <end position="57"/>
    </location>
</feature>
<organism evidence="7">
    <name type="scientific">Cladocopium goreaui</name>
    <dbReference type="NCBI Taxonomy" id="2562237"/>
    <lineage>
        <taxon>Eukaryota</taxon>
        <taxon>Sar</taxon>
        <taxon>Alveolata</taxon>
        <taxon>Dinophyceae</taxon>
        <taxon>Suessiales</taxon>
        <taxon>Symbiodiniaceae</taxon>
        <taxon>Cladocopium</taxon>
    </lineage>
</organism>
<keyword evidence="2 5" id="KW-0812">Transmembrane</keyword>
<evidence type="ECO:0000256" key="2">
    <source>
        <dbReference type="ARBA" id="ARBA00022692"/>
    </source>
</evidence>
<evidence type="ECO:0000256" key="4">
    <source>
        <dbReference type="ARBA" id="ARBA00023136"/>
    </source>
</evidence>
<evidence type="ECO:0000259" key="6">
    <source>
        <dbReference type="Pfam" id="PF00892"/>
    </source>
</evidence>
<feature type="transmembrane region" description="Helical" evidence="5">
    <location>
        <begin position="99"/>
        <end position="116"/>
    </location>
</feature>
<protein>
    <submittedName>
        <fullName evidence="9">Transport protein</fullName>
    </submittedName>
</protein>
<comment type="caution">
    <text evidence="7">The sequence shown here is derived from an EMBL/GenBank/DDBJ whole genome shotgun (WGS) entry which is preliminary data.</text>
</comment>
<evidence type="ECO:0000313" key="8">
    <source>
        <dbReference type="EMBL" id="CAL1153430.1"/>
    </source>
</evidence>
<keyword evidence="10" id="KW-1185">Reference proteome</keyword>
<dbReference type="PANTHER" id="PTHR22911">
    <property type="entry name" value="ACYL-MALONYL CONDENSING ENZYME-RELATED"/>
    <property type="match status" value="1"/>
</dbReference>
<dbReference type="PANTHER" id="PTHR22911:SF6">
    <property type="entry name" value="SOLUTE CARRIER FAMILY 35 MEMBER G1"/>
    <property type="match status" value="1"/>
</dbReference>
<feature type="transmembrane region" description="Helical" evidence="5">
    <location>
        <begin position="159"/>
        <end position="178"/>
    </location>
</feature>